<evidence type="ECO:0000256" key="4">
    <source>
        <dbReference type="ARBA" id="ARBA00023065"/>
    </source>
</evidence>
<dbReference type="OrthoDB" id="10250083at2759"/>
<dbReference type="EMBL" id="MCFI01000025">
    <property type="protein sequence ID" value="ORY75724.1"/>
    <property type="molecule type" value="Genomic_DNA"/>
</dbReference>
<dbReference type="InterPro" id="IPR036079">
    <property type="entry name" value="ATPase_csu/dsu_sf"/>
</dbReference>
<name>A0A1Y2EWS9_PROLT</name>
<comment type="subunit">
    <text evidence="5">V-ATPase is a heteromultimeric enzyme composed of a peripheral catalytic V1 complex (components A to H) attached to an integral membrane V0 proton pore complex (components: a, c, c', c'', d, e, f and VOA1).</text>
</comment>
<evidence type="ECO:0000313" key="10">
    <source>
        <dbReference type="Proteomes" id="UP000193685"/>
    </source>
</evidence>
<evidence type="ECO:0000313" key="9">
    <source>
        <dbReference type="EMBL" id="ORY75724.1"/>
    </source>
</evidence>
<evidence type="ECO:0000256" key="7">
    <source>
        <dbReference type="ARBA" id="ARBA00059209"/>
    </source>
</evidence>
<dbReference type="FunFam" id="1.20.1690.10:FF:000003">
    <property type="entry name" value="V-type proton ATPase subunit"/>
    <property type="match status" value="1"/>
</dbReference>
<dbReference type="InterPro" id="IPR044911">
    <property type="entry name" value="V-type_ATPase_csu/dsu_dom_3"/>
</dbReference>
<keyword evidence="2 8" id="KW-0813">Transport</keyword>
<dbReference type="RefSeq" id="XP_040722372.1">
    <property type="nucleotide sequence ID" value="XM_040870111.1"/>
</dbReference>
<dbReference type="Pfam" id="PF01992">
    <property type="entry name" value="vATP-synt_AC39"/>
    <property type="match status" value="1"/>
</dbReference>
<comment type="function">
    <text evidence="7">Subunit of the integral membrane V0 complex of vacuolar ATPase. Vacuolar ATPase is responsible for acidifying a variety of intracellular compartments in eukaryotic cells, thus providing most of the energy required for transport processes in the vacuolar system.</text>
</comment>
<proteinExistence type="inferred from homology"/>
<dbReference type="GO" id="GO:0046961">
    <property type="term" value="F:proton-transporting ATPase activity, rotational mechanism"/>
    <property type="evidence" value="ECO:0007669"/>
    <property type="project" value="InterPro"/>
</dbReference>
<evidence type="ECO:0000256" key="2">
    <source>
        <dbReference type="ARBA" id="ARBA00022448"/>
    </source>
</evidence>
<dbReference type="InterPro" id="IPR002843">
    <property type="entry name" value="ATPase_V0-cplx_csu/dsu"/>
</dbReference>
<organism evidence="9 10">
    <name type="scientific">Protomyces lactucae-debilis</name>
    <dbReference type="NCBI Taxonomy" id="2754530"/>
    <lineage>
        <taxon>Eukaryota</taxon>
        <taxon>Fungi</taxon>
        <taxon>Dikarya</taxon>
        <taxon>Ascomycota</taxon>
        <taxon>Taphrinomycotina</taxon>
        <taxon>Taphrinomycetes</taxon>
        <taxon>Taphrinales</taxon>
        <taxon>Protomycetaceae</taxon>
        <taxon>Protomyces</taxon>
    </lineage>
</organism>
<dbReference type="Proteomes" id="UP000193685">
    <property type="component" value="Unassembled WGS sequence"/>
</dbReference>
<dbReference type="Gene3D" id="1.10.132.50">
    <property type="entry name" value="ATP synthase (C/AC39) subunit, domain 3"/>
    <property type="match status" value="1"/>
</dbReference>
<dbReference type="Gene3D" id="1.20.1690.10">
    <property type="entry name" value="V-type ATP synthase subunit C domain"/>
    <property type="match status" value="2"/>
</dbReference>
<dbReference type="AlphaFoldDB" id="A0A1Y2EWS9"/>
<dbReference type="GO" id="GO:0033179">
    <property type="term" value="C:proton-transporting V-type ATPase, V0 domain"/>
    <property type="evidence" value="ECO:0007669"/>
    <property type="project" value="InterPro"/>
</dbReference>
<keyword evidence="10" id="KW-1185">Reference proteome</keyword>
<dbReference type="PIRSF" id="PIRSF018497">
    <property type="entry name" value="V-ATP_synth_D"/>
    <property type="match status" value="1"/>
</dbReference>
<evidence type="ECO:0000256" key="6">
    <source>
        <dbReference type="ARBA" id="ARBA00059115"/>
    </source>
</evidence>
<comment type="subunit">
    <text evidence="8">V-ATPase is a heteromultimeric enzyme made up of two complexes: the ATP-hydrolytic V1 complex and the proton translocation V0 complex.</text>
</comment>
<accession>A0A1Y2EWS9</accession>
<gene>
    <name evidence="9" type="ORF">BCR37DRAFT_383794</name>
</gene>
<dbReference type="PANTHER" id="PTHR11028">
    <property type="entry name" value="VACUOLAR ATP SYNTHASE SUBUNIT AC39"/>
    <property type="match status" value="1"/>
</dbReference>
<comment type="similarity">
    <text evidence="1 8">Belongs to the V-ATPase V0D/AC39 subunit family.</text>
</comment>
<comment type="caution">
    <text evidence="9">The sequence shown here is derived from an EMBL/GenBank/DDBJ whole genome shotgun (WGS) entry which is preliminary data.</text>
</comment>
<protein>
    <recommendedName>
        <fullName evidence="8">V-type proton ATPase subunit</fullName>
    </recommendedName>
</protein>
<reference evidence="9 10" key="1">
    <citation type="submission" date="2016-07" db="EMBL/GenBank/DDBJ databases">
        <title>Pervasive Adenine N6-methylation of Active Genes in Fungi.</title>
        <authorList>
            <consortium name="DOE Joint Genome Institute"/>
            <person name="Mondo S.J."/>
            <person name="Dannebaum R.O."/>
            <person name="Kuo R.C."/>
            <person name="Labutti K."/>
            <person name="Haridas S."/>
            <person name="Kuo A."/>
            <person name="Salamov A."/>
            <person name="Ahrendt S.R."/>
            <person name="Lipzen A."/>
            <person name="Sullivan W."/>
            <person name="Andreopoulos W.B."/>
            <person name="Clum A."/>
            <person name="Lindquist E."/>
            <person name="Daum C."/>
            <person name="Ramamoorthy G.K."/>
            <person name="Gryganskyi A."/>
            <person name="Culley D."/>
            <person name="Magnuson J.K."/>
            <person name="James T.Y."/>
            <person name="O'Malley M.A."/>
            <person name="Stajich J.E."/>
            <person name="Spatafora J.W."/>
            <person name="Visel A."/>
            <person name="Grigoriev I.V."/>
        </authorList>
    </citation>
    <scope>NUCLEOTIDE SEQUENCE [LARGE SCALE GENOMIC DNA]</scope>
    <source>
        <strain evidence="9 10">12-1054</strain>
    </source>
</reference>
<dbReference type="GeneID" id="63786710"/>
<dbReference type="STRING" id="56484.A0A1Y2EWS9"/>
<dbReference type="InterPro" id="IPR035067">
    <property type="entry name" value="V-type_ATPase_csu/dsu"/>
</dbReference>
<evidence type="ECO:0000256" key="5">
    <source>
        <dbReference type="ARBA" id="ARBA00029477"/>
    </source>
</evidence>
<dbReference type="OMA" id="MTYGYMI"/>
<dbReference type="FunFam" id="1.20.1690.10:FF:000001">
    <property type="entry name" value="V-type proton ATPase subunit"/>
    <property type="match status" value="1"/>
</dbReference>
<keyword evidence="3 8" id="KW-0375">Hydrogen ion transport</keyword>
<comment type="function">
    <text evidence="6 8">Subunit of the V0 complex of vacuolar(H+)-ATPase (V-ATPase), a multisubunit enzyme composed of a peripheral complex (V1) that hydrolyzes ATP and a membrane integral complex (V0) that translocates protons. V-ATPase is responsible for acidifying and maintaining the pH of intracellular compartments. This subunit is a non-integral membrane component of the membrane pore domain and is required for proper assembly of the V0 sector. Might be involved in the regulated assembly of V1 subunits onto the membrane sector or alternatively may prevent the passage of protons through V0 pores.</text>
</comment>
<evidence type="ECO:0000256" key="1">
    <source>
        <dbReference type="ARBA" id="ARBA00006709"/>
    </source>
</evidence>
<sequence>MEGLFCQDINYIEGIVRGYRSGLLTSALYQNLTQCETLDDLKMQLSATDYGNFLANVPSPLTTSTIAAKANEKLVSEFKYLRANAVEPMSTFLDYITYSYMIDNVILLITGTLHERDLNDLLERCHPLGLFETMPALCVATNVQELFESVLIDTPLAPYFKGCLSASDLDEMNIEIIRNTLYKAYLEDFYKFVQGVGGPTAELMGEVLAFEADRRAITVTINSFDTELTKEERKSLYPTVGKLYPEGTFALSQADDVEAVKNAVAGVGAYAAMFEQLNSATVGEKSLDDFFFEEEAKLNKQAFLQQFHFAVLYAWLKLKEQEIRNITWIAECIAQNQKDKIGKYVTVF</sequence>
<evidence type="ECO:0000256" key="8">
    <source>
        <dbReference type="PIRNR" id="PIRNR018497"/>
    </source>
</evidence>
<dbReference type="InterPro" id="IPR016727">
    <property type="entry name" value="ATPase_V0-cplx_dsu"/>
</dbReference>
<dbReference type="SUPFAM" id="SSF103486">
    <property type="entry name" value="V-type ATP synthase subunit C"/>
    <property type="match status" value="1"/>
</dbReference>
<evidence type="ECO:0000256" key="3">
    <source>
        <dbReference type="ARBA" id="ARBA00022781"/>
    </source>
</evidence>
<dbReference type="FunFam" id="1.10.132.50:FF:000002">
    <property type="entry name" value="V-type proton ATPase subunit"/>
    <property type="match status" value="1"/>
</dbReference>
<keyword evidence="4 8" id="KW-0406">Ion transport</keyword>
<dbReference type="GO" id="GO:0005773">
    <property type="term" value="C:vacuole"/>
    <property type="evidence" value="ECO:0007669"/>
    <property type="project" value="UniProtKB-ARBA"/>
</dbReference>